<dbReference type="InterPro" id="IPR012944">
    <property type="entry name" value="SusD_RagB_dom"/>
</dbReference>
<evidence type="ECO:0000256" key="2">
    <source>
        <dbReference type="ARBA" id="ARBA00006275"/>
    </source>
</evidence>
<dbReference type="InterPro" id="IPR011990">
    <property type="entry name" value="TPR-like_helical_dom_sf"/>
</dbReference>
<evidence type="ECO:0000256" key="4">
    <source>
        <dbReference type="ARBA" id="ARBA00023136"/>
    </source>
</evidence>
<dbReference type="Pfam" id="PF07980">
    <property type="entry name" value="SusD_RagB"/>
    <property type="match status" value="1"/>
</dbReference>
<evidence type="ECO:0000256" key="1">
    <source>
        <dbReference type="ARBA" id="ARBA00004442"/>
    </source>
</evidence>
<evidence type="ECO:0000313" key="9">
    <source>
        <dbReference type="Proteomes" id="UP000823661"/>
    </source>
</evidence>
<evidence type="ECO:0000256" key="3">
    <source>
        <dbReference type="ARBA" id="ARBA00022729"/>
    </source>
</evidence>
<feature type="domain" description="SusD-like N-terminal" evidence="7">
    <location>
        <begin position="21"/>
        <end position="228"/>
    </location>
</feature>
<evidence type="ECO:0000256" key="5">
    <source>
        <dbReference type="ARBA" id="ARBA00023237"/>
    </source>
</evidence>
<feature type="domain" description="RagB/SusD" evidence="6">
    <location>
        <begin position="298"/>
        <end position="549"/>
    </location>
</feature>
<dbReference type="Gene3D" id="1.25.40.390">
    <property type="match status" value="1"/>
</dbReference>
<dbReference type="SUPFAM" id="SSF48452">
    <property type="entry name" value="TPR-like"/>
    <property type="match status" value="1"/>
</dbReference>
<organism evidence="8 9">
    <name type="scientific">Candidatus Cryptobacteroides intestinavium</name>
    <dbReference type="NCBI Taxonomy" id="2840766"/>
    <lineage>
        <taxon>Bacteria</taxon>
        <taxon>Pseudomonadati</taxon>
        <taxon>Bacteroidota</taxon>
        <taxon>Bacteroidia</taxon>
        <taxon>Bacteroidales</taxon>
        <taxon>Candidatus Cryptobacteroides</taxon>
    </lineage>
</organism>
<dbReference type="InterPro" id="IPR033985">
    <property type="entry name" value="SusD-like_N"/>
</dbReference>
<sequence>MIKSLNKIAIVLASALAVSCDFLDQKEYVYQSSEYQFSTFENTEKVLSNVYGYLNKDLPWQYSTFSCATDEGSYAWDSNGIKAFYDGTWSPVSLVADNFSYYCNAITAANYFLENVPDDFPDSKYVLDYADRMIQLKNFPHEAKFLRAFFHFELLRRYNNIVILDRMLTPEEANSISPVDFQTAASWIADECDAVKDLLPDTYANFPTGRTNRVTKGAAMALKSKVLLYAASKLNNPDNDKEKWEKAAAAAKELIDLNLYQLVDEEVVNNFDAKGYIFGVITNASNSFESANFPIGVEGGNSGCCPSQNLAEAFDLLDGTPFDWNNPDHRAVALDPSKRDPRFGKTLYVNGALFKGEPLEMFYGGQNALPKDGGTRTSYYQKKFCIEETSFVTGNSKSFTHVYPIFRYAEIFLNYAEALYEATSDPEFTGTLNGVDFTMSPLEAMNRVRQRAGVGLVTDTGNFRERLRKERMVELAFENQRFWDVRRWCIGKQTEDIYGLSLTQNPDDGSISMEKSVIQEHPWQDKYSYFPYSDAELVKNRHLIQNDGW</sequence>
<dbReference type="AlphaFoldDB" id="A0A9D9HIB7"/>
<reference evidence="8" key="1">
    <citation type="submission" date="2020-10" db="EMBL/GenBank/DDBJ databases">
        <authorList>
            <person name="Gilroy R."/>
        </authorList>
    </citation>
    <scope>NUCLEOTIDE SEQUENCE</scope>
    <source>
        <strain evidence="8">B1-20833</strain>
    </source>
</reference>
<comment type="subcellular location">
    <subcellularLocation>
        <location evidence="1">Cell outer membrane</location>
    </subcellularLocation>
</comment>
<gene>
    <name evidence="8" type="ORF">IAC06_06365</name>
</gene>
<dbReference type="EMBL" id="JADIMI010000062">
    <property type="protein sequence ID" value="MBO8452489.1"/>
    <property type="molecule type" value="Genomic_DNA"/>
</dbReference>
<protein>
    <submittedName>
        <fullName evidence="8">RagB/SusD family nutrient uptake outer membrane protein</fullName>
    </submittedName>
</protein>
<evidence type="ECO:0000259" key="6">
    <source>
        <dbReference type="Pfam" id="PF07980"/>
    </source>
</evidence>
<evidence type="ECO:0000259" key="7">
    <source>
        <dbReference type="Pfam" id="PF14322"/>
    </source>
</evidence>
<keyword evidence="5" id="KW-0998">Cell outer membrane</keyword>
<reference evidence="8" key="2">
    <citation type="journal article" date="2021" name="PeerJ">
        <title>Extensive microbial diversity within the chicken gut microbiome revealed by metagenomics and culture.</title>
        <authorList>
            <person name="Gilroy R."/>
            <person name="Ravi A."/>
            <person name="Getino M."/>
            <person name="Pursley I."/>
            <person name="Horton D.L."/>
            <person name="Alikhan N.F."/>
            <person name="Baker D."/>
            <person name="Gharbi K."/>
            <person name="Hall N."/>
            <person name="Watson M."/>
            <person name="Adriaenssens E.M."/>
            <person name="Foster-Nyarko E."/>
            <person name="Jarju S."/>
            <person name="Secka A."/>
            <person name="Antonio M."/>
            <person name="Oren A."/>
            <person name="Chaudhuri R.R."/>
            <person name="La Ragione R."/>
            <person name="Hildebrand F."/>
            <person name="Pallen M.J."/>
        </authorList>
    </citation>
    <scope>NUCLEOTIDE SEQUENCE</scope>
    <source>
        <strain evidence="8">B1-20833</strain>
    </source>
</reference>
<dbReference type="Pfam" id="PF14322">
    <property type="entry name" value="SusD-like_3"/>
    <property type="match status" value="1"/>
</dbReference>
<comment type="caution">
    <text evidence="8">The sequence shown here is derived from an EMBL/GenBank/DDBJ whole genome shotgun (WGS) entry which is preliminary data.</text>
</comment>
<evidence type="ECO:0000313" key="8">
    <source>
        <dbReference type="EMBL" id="MBO8452489.1"/>
    </source>
</evidence>
<name>A0A9D9HIB7_9BACT</name>
<dbReference type="Proteomes" id="UP000823661">
    <property type="component" value="Unassembled WGS sequence"/>
</dbReference>
<dbReference type="PROSITE" id="PS51257">
    <property type="entry name" value="PROKAR_LIPOPROTEIN"/>
    <property type="match status" value="1"/>
</dbReference>
<comment type="similarity">
    <text evidence="2">Belongs to the SusD family.</text>
</comment>
<keyword evidence="3" id="KW-0732">Signal</keyword>
<dbReference type="GO" id="GO:0009279">
    <property type="term" value="C:cell outer membrane"/>
    <property type="evidence" value="ECO:0007669"/>
    <property type="project" value="UniProtKB-SubCell"/>
</dbReference>
<keyword evidence="4" id="KW-0472">Membrane</keyword>
<proteinExistence type="inferred from homology"/>
<accession>A0A9D9HIB7</accession>